<protein>
    <recommendedName>
        <fullName evidence="4">Lipoprotein</fullName>
    </recommendedName>
</protein>
<keyword evidence="1" id="KW-0732">Signal</keyword>
<proteinExistence type="predicted"/>
<dbReference type="RefSeq" id="WP_006038093.1">
    <property type="nucleotide sequence ID" value="NZ_AEDD01000005.1"/>
</dbReference>
<evidence type="ECO:0000313" key="3">
    <source>
        <dbReference type="Proteomes" id="UP000005387"/>
    </source>
</evidence>
<organism evidence="2 3">
    <name type="scientific">Paenibacillus curdlanolyticus YK9</name>
    <dbReference type="NCBI Taxonomy" id="717606"/>
    <lineage>
        <taxon>Bacteria</taxon>
        <taxon>Bacillati</taxon>
        <taxon>Bacillota</taxon>
        <taxon>Bacilli</taxon>
        <taxon>Bacillales</taxon>
        <taxon>Paenibacillaceae</taxon>
        <taxon>Paenibacillus</taxon>
    </lineage>
</organism>
<dbReference type="Proteomes" id="UP000005387">
    <property type="component" value="Unassembled WGS sequence"/>
</dbReference>
<reference evidence="2 3" key="1">
    <citation type="submission" date="2010-07" db="EMBL/GenBank/DDBJ databases">
        <title>The draft genome of Paenibacillus curdlanolyticus YK9.</title>
        <authorList>
            <consortium name="US DOE Joint Genome Institute (JGI-PGF)"/>
            <person name="Lucas S."/>
            <person name="Copeland A."/>
            <person name="Lapidus A."/>
            <person name="Cheng J.-F."/>
            <person name="Bruce D."/>
            <person name="Goodwin L."/>
            <person name="Pitluck S."/>
            <person name="Land M.L."/>
            <person name="Hauser L."/>
            <person name="Chang Y.-J."/>
            <person name="Jeffries C."/>
            <person name="Anderson I.J."/>
            <person name="Johnson E."/>
            <person name="Loganathan U."/>
            <person name="Mulhopadhyay B."/>
            <person name="Kyrpides N."/>
            <person name="Woyke T.J."/>
        </authorList>
    </citation>
    <scope>NUCLEOTIDE SEQUENCE [LARGE SCALE GENOMIC DNA]</scope>
    <source>
        <strain evidence="2 3">YK9</strain>
    </source>
</reference>
<feature type="signal peptide" evidence="1">
    <location>
        <begin position="1"/>
        <end position="20"/>
    </location>
</feature>
<dbReference type="AlphaFoldDB" id="E0I8V9"/>
<evidence type="ECO:0000256" key="1">
    <source>
        <dbReference type="SAM" id="SignalP"/>
    </source>
</evidence>
<name>E0I8V9_9BACL</name>
<dbReference type="PROSITE" id="PS51257">
    <property type="entry name" value="PROKAR_LIPOPROTEIN"/>
    <property type="match status" value="1"/>
</dbReference>
<sequence>MKWIQRCAIIVMAAMLLVAAGCSSSKPPKEVLETSMTKMSEMKSYGFTGTIGFDDVNIPAEEADALGVSMVTSILKGAKLTFEGQYEKEPYRMDLNLKLEVKGDGSTTSFEVPILMNQNDLYVKIPTIPGLPIPEELTSKFIKIDLKKLAEEQGTELPFNDMDKQVKLGTDIMNTIITSFDEKDYFFEPKAEEVQGLPKDGDYDQIVQFKITDETFAPALELIVNKVAPAVIDLLAKDEDYLKLADITKEDLDEAKKQLAENGPDAIKELKKAVKINEFAITGGVKDKYMTYQGIYANIAVKPEDSEDEVKVDMYVRSEYKDINKKQTFKHDIPTDTISMEDAMQMFGGSGDLESEF</sequence>
<dbReference type="eggNOG" id="ENOG5032SP4">
    <property type="taxonomic scope" value="Bacteria"/>
</dbReference>
<dbReference type="STRING" id="717606.PaecuDRAFT_2090"/>
<dbReference type="OrthoDB" id="2657915at2"/>
<evidence type="ECO:0008006" key="4">
    <source>
        <dbReference type="Google" id="ProtNLM"/>
    </source>
</evidence>
<dbReference type="EMBL" id="AEDD01000005">
    <property type="protein sequence ID" value="EFM10843.1"/>
    <property type="molecule type" value="Genomic_DNA"/>
</dbReference>
<evidence type="ECO:0000313" key="2">
    <source>
        <dbReference type="EMBL" id="EFM10843.1"/>
    </source>
</evidence>
<feature type="chain" id="PRO_5038474709" description="Lipoprotein" evidence="1">
    <location>
        <begin position="21"/>
        <end position="357"/>
    </location>
</feature>
<accession>E0I8V9</accession>
<gene>
    <name evidence="2" type="ORF">PaecuDRAFT_2090</name>
</gene>
<keyword evidence="3" id="KW-1185">Reference proteome</keyword>